<proteinExistence type="predicted"/>
<dbReference type="EMBL" id="CP021434">
    <property type="protein sequence ID" value="ARU62093.1"/>
    <property type="molecule type" value="Genomic_DNA"/>
</dbReference>
<evidence type="ECO:0000256" key="1">
    <source>
        <dbReference type="SAM" id="Coils"/>
    </source>
</evidence>
<dbReference type="RefSeq" id="WP_087457458.1">
    <property type="nucleotide sequence ID" value="NZ_CP021434.1"/>
</dbReference>
<sequence>MWDVWQALQQLDARIRRLEAENAELRQQLNASKRPLKVKKIVYHVHSLHIQEMKGTMNLGITAPLPEEEMEQIQMDLQKQSD</sequence>
<dbReference type="KEGG" id="tum:CBW65_14595"/>
<accession>A0A1Y0IRU8</accession>
<keyword evidence="3" id="KW-1185">Reference proteome</keyword>
<dbReference type="OrthoDB" id="2382325at2"/>
<dbReference type="Pfam" id="PF10737">
    <property type="entry name" value="GerPC"/>
    <property type="match status" value="1"/>
</dbReference>
<organism evidence="2 3">
    <name type="scientific">Tumebacillus avium</name>
    <dbReference type="NCBI Taxonomy" id="1903704"/>
    <lineage>
        <taxon>Bacteria</taxon>
        <taxon>Bacillati</taxon>
        <taxon>Bacillota</taxon>
        <taxon>Bacilli</taxon>
        <taxon>Bacillales</taxon>
        <taxon>Alicyclobacillaceae</taxon>
        <taxon>Tumebacillus</taxon>
    </lineage>
</organism>
<reference evidence="3" key="1">
    <citation type="submission" date="2017-05" db="EMBL/GenBank/DDBJ databases">
        <authorList>
            <person name="Sung H."/>
        </authorList>
    </citation>
    <scope>NUCLEOTIDE SEQUENCE [LARGE SCALE GENOMIC DNA]</scope>
    <source>
        <strain evidence="3">AR23208</strain>
    </source>
</reference>
<feature type="coiled-coil region" evidence="1">
    <location>
        <begin position="8"/>
        <end position="35"/>
    </location>
</feature>
<keyword evidence="1" id="KW-0175">Coiled coil</keyword>
<dbReference type="InterPro" id="IPR019673">
    <property type="entry name" value="Spore_germination_GerPC"/>
</dbReference>
<dbReference type="Proteomes" id="UP000195437">
    <property type="component" value="Chromosome"/>
</dbReference>
<evidence type="ECO:0000313" key="2">
    <source>
        <dbReference type="EMBL" id="ARU62093.1"/>
    </source>
</evidence>
<gene>
    <name evidence="2" type="ORF">CBW65_14595</name>
</gene>
<evidence type="ECO:0000313" key="3">
    <source>
        <dbReference type="Proteomes" id="UP000195437"/>
    </source>
</evidence>
<name>A0A1Y0IRU8_9BACL</name>
<evidence type="ECO:0008006" key="4">
    <source>
        <dbReference type="Google" id="ProtNLM"/>
    </source>
</evidence>
<dbReference type="AlphaFoldDB" id="A0A1Y0IRU8"/>
<protein>
    <recommendedName>
        <fullName evidence="4">Spore germination protein GerPC</fullName>
    </recommendedName>
</protein>